<organism evidence="4">
    <name type="scientific">Clostridioides difficile</name>
    <name type="common">Peptoclostridium difficile</name>
    <dbReference type="NCBI Taxonomy" id="1496"/>
    <lineage>
        <taxon>Bacteria</taxon>
        <taxon>Bacillati</taxon>
        <taxon>Bacillota</taxon>
        <taxon>Clostridia</taxon>
        <taxon>Peptostreptococcales</taxon>
        <taxon>Peptostreptococcaceae</taxon>
        <taxon>Clostridioides</taxon>
    </lineage>
</organism>
<dbReference type="Pfam" id="PF00440">
    <property type="entry name" value="TetR_N"/>
    <property type="match status" value="1"/>
</dbReference>
<feature type="DNA-binding region" description="H-T-H motif" evidence="2">
    <location>
        <begin position="51"/>
        <end position="70"/>
    </location>
</feature>
<dbReference type="PANTHER" id="PTHR43479:SF11">
    <property type="entry name" value="ACREF_ENVCD OPERON REPRESSOR-RELATED"/>
    <property type="match status" value="1"/>
</dbReference>
<dbReference type="PROSITE" id="PS50977">
    <property type="entry name" value="HTH_TETR_2"/>
    <property type="match status" value="1"/>
</dbReference>
<dbReference type="InterPro" id="IPR050624">
    <property type="entry name" value="HTH-type_Tx_Regulator"/>
</dbReference>
<dbReference type="SUPFAM" id="SSF46689">
    <property type="entry name" value="Homeodomain-like"/>
    <property type="match status" value="1"/>
</dbReference>
<dbReference type="GO" id="GO:0003677">
    <property type="term" value="F:DNA binding"/>
    <property type="evidence" value="ECO:0007669"/>
    <property type="project" value="UniProtKB-UniRule"/>
</dbReference>
<dbReference type="EMBL" id="LK933260">
    <property type="protein sequence ID" value="CDT56893.1"/>
    <property type="molecule type" value="Genomic_DNA"/>
</dbReference>
<evidence type="ECO:0000313" key="4">
    <source>
        <dbReference type="EMBL" id="CDT56893.1"/>
    </source>
</evidence>
<dbReference type="InterPro" id="IPR009057">
    <property type="entry name" value="Homeodomain-like_sf"/>
</dbReference>
<evidence type="ECO:0000256" key="1">
    <source>
        <dbReference type="ARBA" id="ARBA00023125"/>
    </source>
</evidence>
<accession>A0A069AZ38</accession>
<protein>
    <submittedName>
        <fullName evidence="4">Transcriptional regulator, TetR family</fullName>
    </submittedName>
</protein>
<keyword evidence="1 2" id="KW-0238">DNA-binding</keyword>
<dbReference type="InterPro" id="IPR001647">
    <property type="entry name" value="HTH_TetR"/>
</dbReference>
<dbReference type="Gene3D" id="1.10.357.10">
    <property type="entry name" value="Tetracycline Repressor, domain 2"/>
    <property type="match status" value="1"/>
</dbReference>
<evidence type="ECO:0000259" key="3">
    <source>
        <dbReference type="PROSITE" id="PS50977"/>
    </source>
</evidence>
<gene>
    <name evidence="4" type="ORF">BN1095_570010</name>
</gene>
<dbReference type="AlphaFoldDB" id="A0A069AZ38"/>
<proteinExistence type="predicted"/>
<dbReference type="PANTHER" id="PTHR43479">
    <property type="entry name" value="ACREF/ENVCD OPERON REPRESSOR-RELATED"/>
    <property type="match status" value="1"/>
</dbReference>
<evidence type="ECO:0000256" key="2">
    <source>
        <dbReference type="PROSITE-ProRule" id="PRU00335"/>
    </source>
</evidence>
<sequence>MIVSKRVLNMFNFFMGKFLRGKIMKSDSTKEQLINATIQLLSSHRDVSNITAREIVAKANVNLAMINYYFKSKEELINTSIKKFLKRHMDEYKATHNTKNLAPKQQLREILIAFFDFIGEHSQFIKISVPYILIQEEIVYPFEILPLIKAHYENQNNKKTEAEYRTIAYQITSFIQLLFLRSNAFFKYSGIDILNIEQRNGLIDFQLDLLLVDITK</sequence>
<name>A0A069AZ38_CLODI</name>
<feature type="domain" description="HTH tetR-type" evidence="3">
    <location>
        <begin position="27"/>
        <end position="88"/>
    </location>
</feature>
<reference evidence="4" key="1">
    <citation type="submission" date="2014-07" db="EMBL/GenBank/DDBJ databases">
        <authorList>
            <person name="Monot Marc"/>
        </authorList>
    </citation>
    <scope>NUCLEOTIDE SEQUENCE</scope>
    <source>
        <strain evidence="4">7032989</strain>
    </source>
</reference>